<evidence type="ECO:0000313" key="3">
    <source>
        <dbReference type="Proteomes" id="UP000642070"/>
    </source>
</evidence>
<keyword evidence="3" id="KW-1185">Reference proteome</keyword>
<reference evidence="2" key="1">
    <citation type="journal article" date="2014" name="Int. J. Syst. Evol. Microbiol.">
        <title>Complete genome sequence of Corynebacterium casei LMG S-19264T (=DSM 44701T), isolated from a smear-ripened cheese.</title>
        <authorList>
            <consortium name="US DOE Joint Genome Institute (JGI-PGF)"/>
            <person name="Walter F."/>
            <person name="Albersmeier A."/>
            <person name="Kalinowski J."/>
            <person name="Ruckert C."/>
        </authorList>
    </citation>
    <scope>NUCLEOTIDE SEQUENCE</scope>
    <source>
        <strain evidence="2">JCM 19831</strain>
    </source>
</reference>
<proteinExistence type="predicted"/>
<accession>A0A917UIG5</accession>
<dbReference type="InterPro" id="IPR050312">
    <property type="entry name" value="IolE/XylAMocC-like"/>
</dbReference>
<dbReference type="InterPro" id="IPR013022">
    <property type="entry name" value="Xyl_isomerase-like_TIM-brl"/>
</dbReference>
<reference evidence="2" key="2">
    <citation type="submission" date="2020-09" db="EMBL/GenBank/DDBJ databases">
        <authorList>
            <person name="Sun Q."/>
            <person name="Ohkuma M."/>
        </authorList>
    </citation>
    <scope>NUCLEOTIDE SEQUENCE</scope>
    <source>
        <strain evidence="2">JCM 19831</strain>
    </source>
</reference>
<dbReference type="PANTHER" id="PTHR12110:SF53">
    <property type="entry name" value="BLR5974 PROTEIN"/>
    <property type="match status" value="1"/>
</dbReference>
<dbReference type="RefSeq" id="WP_190258112.1">
    <property type="nucleotide sequence ID" value="NZ_BMPI01000134.1"/>
</dbReference>
<dbReference type="Gene3D" id="3.20.20.150">
    <property type="entry name" value="Divalent-metal-dependent TIM barrel enzymes"/>
    <property type="match status" value="1"/>
</dbReference>
<dbReference type="AlphaFoldDB" id="A0A917UIG5"/>
<evidence type="ECO:0000259" key="1">
    <source>
        <dbReference type="Pfam" id="PF01261"/>
    </source>
</evidence>
<dbReference type="PANTHER" id="PTHR12110">
    <property type="entry name" value="HYDROXYPYRUVATE ISOMERASE"/>
    <property type="match status" value="1"/>
</dbReference>
<dbReference type="Proteomes" id="UP000642070">
    <property type="component" value="Unassembled WGS sequence"/>
</dbReference>
<evidence type="ECO:0000313" key="2">
    <source>
        <dbReference type="EMBL" id="GGM89793.1"/>
    </source>
</evidence>
<feature type="domain" description="Xylose isomerase-like TIM barrel" evidence="1">
    <location>
        <begin position="51"/>
        <end position="305"/>
    </location>
</feature>
<name>A0A917UIG5_9ACTN</name>
<dbReference type="EMBL" id="BMPI01000134">
    <property type="protein sequence ID" value="GGM89793.1"/>
    <property type="molecule type" value="Genomic_DNA"/>
</dbReference>
<dbReference type="SUPFAM" id="SSF51658">
    <property type="entry name" value="Xylose isomerase-like"/>
    <property type="match status" value="1"/>
</dbReference>
<dbReference type="InterPro" id="IPR036237">
    <property type="entry name" value="Xyl_isomerase-like_sf"/>
</dbReference>
<dbReference type="Pfam" id="PF01261">
    <property type="entry name" value="AP_endonuc_2"/>
    <property type="match status" value="1"/>
</dbReference>
<comment type="caution">
    <text evidence="2">The sequence shown here is derived from an EMBL/GenBank/DDBJ whole genome shotgun (WGS) entry which is preliminary data.</text>
</comment>
<organism evidence="2 3">
    <name type="scientific">Dactylosporangium sucinum</name>
    <dbReference type="NCBI Taxonomy" id="1424081"/>
    <lineage>
        <taxon>Bacteria</taxon>
        <taxon>Bacillati</taxon>
        <taxon>Actinomycetota</taxon>
        <taxon>Actinomycetes</taxon>
        <taxon>Micromonosporales</taxon>
        <taxon>Micromonosporaceae</taxon>
        <taxon>Dactylosporangium</taxon>
    </lineage>
</organism>
<protein>
    <recommendedName>
        <fullName evidence="1">Xylose isomerase-like TIM barrel domain-containing protein</fullName>
    </recommendedName>
</protein>
<sequence length="318" mass="33951">MPDTVLSVSSFSLREQLGPIVFRFRDPSGAEQTFTLDNPKLFGLGDYPRRARDAFGIDAIETTGFQFTGLDDPEIDRFAAGLRASGTSLLNIAVDVGDLADPDPERRTVDVAELKAWIARFAAMGSTFVRVNAGSPMSAHHGTEPPDQLVEALVDLGSFAVAEGTRLLVENHGGRSSDPWWLAALLDAVGAESCGLLLDLGNFDSLLKPMRARFQQIPDADDPEVAGFLAGLDLSQLYAGIEALAPRAEHVSVKTHLVADDGTIGAVDLGRALGILVDHGYDGPYAVEYEGAGGDPWVKSRRVLEATREALAVARTGH</sequence>
<gene>
    <name evidence="2" type="ORF">GCM10007977_109830</name>
</gene>